<dbReference type="AlphaFoldDB" id="A0AAJ7DXQ2"/>
<feature type="transmembrane region" description="Helical" evidence="11">
    <location>
        <begin position="496"/>
        <end position="515"/>
    </location>
</feature>
<feature type="transmembrane region" description="Helical" evidence="11">
    <location>
        <begin position="466"/>
        <end position="484"/>
    </location>
</feature>
<evidence type="ECO:0000256" key="6">
    <source>
        <dbReference type="ARBA" id="ARBA00022989"/>
    </source>
</evidence>
<evidence type="ECO:0000256" key="5">
    <source>
        <dbReference type="ARBA" id="ARBA00022824"/>
    </source>
</evidence>
<feature type="transmembrane region" description="Helical" evidence="11">
    <location>
        <begin position="134"/>
        <end position="152"/>
    </location>
</feature>
<feature type="transmembrane region" description="Helical" evidence="11">
    <location>
        <begin position="291"/>
        <end position="308"/>
    </location>
</feature>
<dbReference type="RefSeq" id="XP_011500248.1">
    <property type="nucleotide sequence ID" value="XM_011501946.1"/>
</dbReference>
<dbReference type="PANTHER" id="PTHR10408">
    <property type="entry name" value="STEROL O-ACYLTRANSFERASE"/>
    <property type="match status" value="1"/>
</dbReference>
<feature type="active site" evidence="10">
    <location>
        <position position="456"/>
    </location>
</feature>
<dbReference type="GeneID" id="105364083"/>
<keyword evidence="12" id="KW-1185">Reference proteome</keyword>
<evidence type="ECO:0000256" key="3">
    <source>
        <dbReference type="ARBA" id="ARBA00022679"/>
    </source>
</evidence>
<feature type="transmembrane region" description="Helical" evidence="11">
    <location>
        <begin position="320"/>
        <end position="339"/>
    </location>
</feature>
<evidence type="ECO:0000256" key="4">
    <source>
        <dbReference type="ARBA" id="ARBA00022692"/>
    </source>
</evidence>
<keyword evidence="5 9" id="KW-0256">Endoplasmic reticulum</keyword>
<sequence length="554" mass="65358">MSKNVTNVYRRLYEKSEDSKNSIEICEKKVEIAQSSKAFSQQNPSIILDGTKIETLQERMQEIRQSTMDDLNNRLNDMMSEVMQRLRVNTTQNGYHKEPLDHSKRRQNGKLTDKQFLPRKSFLTDLFEINHIRTIYNIFIVMLLILFLNTAVHDFIETGTTHLGIRTVTLGFGKFSSTIQIWIAMLLSTFATYLAFSVWVHKHYQCFPNSFFMLVLDYGFLLAYIFHQIAFIALPTKFLVQEKLPPASSLIILTEQVRMLMKTHAFVRSTAPRILAQKLKNDDKTESNCPGFSKFLYFMFAPTLVYRDEYPRTLAIRWKIVLWNFAEVVMVVFYAAFIFERFLIPPFEKFNPRIFEPQAVILTIFSITLPGLIMFLFGFYCILHSWQNGMAELLKFADKLFYRDWWNCTSYDAFYRTWNIIVHDWLYTYIYKDVYEKFHSKFLATLTVFLVSAAFHEYILAFAFRFFYPVMMLMFGGFGLLLVFITKKHSKIDGNIFIWFSLFMGNGIIFTLYLMEYHARSNCPPYDDQLFDLLMPRSWICHNILSNVSVDVKS</sequence>
<keyword evidence="6 11" id="KW-1133">Transmembrane helix</keyword>
<evidence type="ECO:0000256" key="11">
    <source>
        <dbReference type="SAM" id="Phobius"/>
    </source>
</evidence>
<dbReference type="KEGG" id="csol:105364083"/>
<name>A0AAJ7DXQ2_9HYME</name>
<comment type="similarity">
    <text evidence="2 9">Belongs to the membrane-bound acyltransferase family. Sterol o-acyltransferase subfamily.</text>
</comment>
<dbReference type="GO" id="GO:0008374">
    <property type="term" value="F:O-acyltransferase activity"/>
    <property type="evidence" value="ECO:0007669"/>
    <property type="project" value="InterPro"/>
</dbReference>
<reference evidence="13" key="1">
    <citation type="submission" date="2025-08" db="UniProtKB">
        <authorList>
            <consortium name="RefSeq"/>
        </authorList>
    </citation>
    <scope>IDENTIFICATION</scope>
</reference>
<keyword evidence="3 9" id="KW-0808">Transferase</keyword>
<evidence type="ECO:0000256" key="9">
    <source>
        <dbReference type="PIRNR" id="PIRNR000439"/>
    </source>
</evidence>
<evidence type="ECO:0000256" key="10">
    <source>
        <dbReference type="PIRSR" id="PIRSR000439-1"/>
    </source>
</evidence>
<dbReference type="Proteomes" id="UP000695007">
    <property type="component" value="Unplaced"/>
</dbReference>
<dbReference type="InterPro" id="IPR014371">
    <property type="entry name" value="Oat_ACAT_DAG_ARE"/>
</dbReference>
<dbReference type="GO" id="GO:0008203">
    <property type="term" value="P:cholesterol metabolic process"/>
    <property type="evidence" value="ECO:0007669"/>
    <property type="project" value="TreeGrafter"/>
</dbReference>
<dbReference type="GO" id="GO:0005789">
    <property type="term" value="C:endoplasmic reticulum membrane"/>
    <property type="evidence" value="ECO:0007669"/>
    <property type="project" value="UniProtKB-SubCell"/>
</dbReference>
<dbReference type="Pfam" id="PF03062">
    <property type="entry name" value="MBOAT"/>
    <property type="match status" value="1"/>
</dbReference>
<gene>
    <name evidence="13" type="primary">LOC105364083</name>
</gene>
<dbReference type="PIRSF" id="PIRSF000439">
    <property type="entry name" value="Oat_ACAT_DAG_ARE"/>
    <property type="match status" value="1"/>
</dbReference>
<keyword evidence="7 9" id="KW-0472">Membrane</keyword>
<accession>A0AAJ7DXQ2</accession>
<evidence type="ECO:0000313" key="13">
    <source>
        <dbReference type="RefSeq" id="XP_011500248.1"/>
    </source>
</evidence>
<feature type="transmembrane region" description="Helical" evidence="11">
    <location>
        <begin position="442"/>
        <end position="460"/>
    </location>
</feature>
<organism evidence="12 13">
    <name type="scientific">Ceratosolen solmsi marchali</name>
    <dbReference type="NCBI Taxonomy" id="326594"/>
    <lineage>
        <taxon>Eukaryota</taxon>
        <taxon>Metazoa</taxon>
        <taxon>Ecdysozoa</taxon>
        <taxon>Arthropoda</taxon>
        <taxon>Hexapoda</taxon>
        <taxon>Insecta</taxon>
        <taxon>Pterygota</taxon>
        <taxon>Neoptera</taxon>
        <taxon>Endopterygota</taxon>
        <taxon>Hymenoptera</taxon>
        <taxon>Apocrita</taxon>
        <taxon>Proctotrupomorpha</taxon>
        <taxon>Chalcidoidea</taxon>
        <taxon>Agaonidae</taxon>
        <taxon>Agaoninae</taxon>
        <taxon>Ceratosolen</taxon>
    </lineage>
</organism>
<keyword evidence="4 11" id="KW-0812">Transmembrane</keyword>
<keyword evidence="8 9" id="KW-0012">Acyltransferase</keyword>
<feature type="transmembrane region" description="Helical" evidence="11">
    <location>
        <begin position="359"/>
        <end position="383"/>
    </location>
</feature>
<protein>
    <recommendedName>
        <fullName evidence="9">O-acyltransferase</fullName>
    </recommendedName>
</protein>
<feature type="transmembrane region" description="Helical" evidence="11">
    <location>
        <begin position="179"/>
        <end position="199"/>
    </location>
</feature>
<evidence type="ECO:0000256" key="7">
    <source>
        <dbReference type="ARBA" id="ARBA00023136"/>
    </source>
</evidence>
<comment type="subcellular location">
    <subcellularLocation>
        <location evidence="1 9">Endoplasmic reticulum membrane</location>
        <topology evidence="1 9">Multi-pass membrane protein</topology>
    </subcellularLocation>
</comment>
<evidence type="ECO:0000313" key="12">
    <source>
        <dbReference type="Proteomes" id="UP000695007"/>
    </source>
</evidence>
<feature type="transmembrane region" description="Helical" evidence="11">
    <location>
        <begin position="211"/>
        <end position="234"/>
    </location>
</feature>
<proteinExistence type="inferred from homology"/>
<dbReference type="PANTHER" id="PTHR10408:SF8">
    <property type="entry name" value="O-ACYLTRANSFERASE"/>
    <property type="match status" value="1"/>
</dbReference>
<evidence type="ECO:0000256" key="1">
    <source>
        <dbReference type="ARBA" id="ARBA00004477"/>
    </source>
</evidence>
<dbReference type="InterPro" id="IPR004299">
    <property type="entry name" value="MBOAT_fam"/>
</dbReference>
<evidence type="ECO:0000256" key="8">
    <source>
        <dbReference type="ARBA" id="ARBA00023315"/>
    </source>
</evidence>
<evidence type="ECO:0000256" key="2">
    <source>
        <dbReference type="ARBA" id="ARBA00009010"/>
    </source>
</evidence>